<accession>A0A8B8EQW7</accession>
<proteinExistence type="predicted"/>
<evidence type="ECO:0000313" key="2">
    <source>
        <dbReference type="Proteomes" id="UP000694844"/>
    </source>
</evidence>
<organism evidence="2 3">
    <name type="scientific">Crassostrea virginica</name>
    <name type="common">Eastern oyster</name>
    <dbReference type="NCBI Taxonomy" id="6565"/>
    <lineage>
        <taxon>Eukaryota</taxon>
        <taxon>Metazoa</taxon>
        <taxon>Spiralia</taxon>
        <taxon>Lophotrochozoa</taxon>
        <taxon>Mollusca</taxon>
        <taxon>Bivalvia</taxon>
        <taxon>Autobranchia</taxon>
        <taxon>Pteriomorphia</taxon>
        <taxon>Ostreida</taxon>
        <taxon>Ostreoidea</taxon>
        <taxon>Ostreidae</taxon>
        <taxon>Crassostrea</taxon>
    </lineage>
</organism>
<sequence>MSHESESDFDLSLSCGSSSFDEGEIEDENNHQTTHNYDDTCRGINPYQFEPYSHEIDSDANSDISEGNSGEVNADRLQNTSWCSCGNCRIMPTVRECLCCKEVDKITDIMTEGVTHAQCICEHPGFHSVCLDRYLLQVAYYQYRQQYGERQEQENTRARYTAYRQFVRWCWHYLGKEVRVVLPSCVVSTIRDAFPDQNYTGFHSPDSD</sequence>
<dbReference type="RefSeq" id="XP_022342302.1">
    <property type="nucleotide sequence ID" value="XM_022486594.1"/>
</dbReference>
<evidence type="ECO:0000259" key="1">
    <source>
        <dbReference type="Pfam" id="PF20478"/>
    </source>
</evidence>
<dbReference type="AlphaFoldDB" id="A0A8B8EQW7"/>
<dbReference type="InterPro" id="IPR046815">
    <property type="entry name" value="P2RX7_C"/>
</dbReference>
<feature type="domain" description="P2X purinoreceptor 7 intracellular" evidence="1">
    <location>
        <begin position="67"/>
        <end position="202"/>
    </location>
</feature>
<dbReference type="Proteomes" id="UP000694844">
    <property type="component" value="Chromosome 5"/>
</dbReference>
<name>A0A8B8EQW7_CRAVI</name>
<dbReference type="GeneID" id="111136026"/>
<protein>
    <submittedName>
        <fullName evidence="3">P2X purinoceptor 7-like isoform X1</fullName>
    </submittedName>
</protein>
<gene>
    <name evidence="3" type="primary">LOC111136026</name>
</gene>
<dbReference type="PANTHER" id="PTHR36981:SF1">
    <property type="entry name" value="P2X PURINORECEPTOR 7 INTRACELLULAR DOMAIN-CONTAINING PROTEIN"/>
    <property type="match status" value="1"/>
</dbReference>
<reference evidence="3" key="1">
    <citation type="submission" date="2025-08" db="UniProtKB">
        <authorList>
            <consortium name="RefSeq"/>
        </authorList>
    </citation>
    <scope>IDENTIFICATION</scope>
    <source>
        <tissue evidence="3">Whole sample</tissue>
    </source>
</reference>
<dbReference type="KEGG" id="cvn:111136026"/>
<dbReference type="Pfam" id="PF20478">
    <property type="entry name" value="P2RX7_C"/>
    <property type="match status" value="1"/>
</dbReference>
<dbReference type="OrthoDB" id="5955457at2759"/>
<evidence type="ECO:0000313" key="3">
    <source>
        <dbReference type="RefSeq" id="XP_022342302.1"/>
    </source>
</evidence>
<dbReference type="PANTHER" id="PTHR36981">
    <property type="entry name" value="ZGC:195170"/>
    <property type="match status" value="1"/>
</dbReference>
<keyword evidence="2" id="KW-1185">Reference proteome</keyword>